<dbReference type="SUPFAM" id="SSF55729">
    <property type="entry name" value="Acyl-CoA N-acyltransferases (Nat)"/>
    <property type="match status" value="2"/>
</dbReference>
<dbReference type="InterPro" id="IPR050680">
    <property type="entry name" value="YpeA/RimI_acetyltransf"/>
</dbReference>
<organism evidence="4 5">
    <name type="scientific">Pontibacter silvestris</name>
    <dbReference type="NCBI Taxonomy" id="2305183"/>
    <lineage>
        <taxon>Bacteria</taxon>
        <taxon>Pseudomonadati</taxon>
        <taxon>Bacteroidota</taxon>
        <taxon>Cytophagia</taxon>
        <taxon>Cytophagales</taxon>
        <taxon>Hymenobacteraceae</taxon>
        <taxon>Pontibacter</taxon>
    </lineage>
</organism>
<dbReference type="Proteomes" id="UP001597369">
    <property type="component" value="Unassembled WGS sequence"/>
</dbReference>
<name>A0ABW4WVH0_9BACT</name>
<comment type="caution">
    <text evidence="4">The sequence shown here is derived from an EMBL/GenBank/DDBJ whole genome shotgun (WGS) entry which is preliminary data.</text>
</comment>
<dbReference type="InterPro" id="IPR016181">
    <property type="entry name" value="Acyl_CoA_acyltransferase"/>
</dbReference>
<sequence>MPDFRFAFLSEKDIPELHETFLNAFSDYFLPLQLDKEQFKIKIKRENIAPAFCAAAFHNGEMAGFILTGLGEWNGDQTAYNAGTGVKPAFRGNALTGRLYKFLLPKLQKAGVEQCLLEVLQQNKTAFKIYEHTGFRITRSLDSFRAKKQDLLLQVGPPEAITITVALQPDWQTYHSFWDIKPSWQNSLAAFKRNPDAKVVLEAHNAEQELVGYIAFLPKNGSVVHFAVDKKKRGKGVGTALLREAAELTEGAALMFINVDTAAKDFIFYLERCNFSRVLVQHEMLLPLV</sequence>
<dbReference type="RefSeq" id="WP_229961454.1">
    <property type="nucleotide sequence ID" value="NZ_JAJJWI010000012.1"/>
</dbReference>
<dbReference type="Gene3D" id="3.40.630.30">
    <property type="match status" value="2"/>
</dbReference>
<evidence type="ECO:0000313" key="4">
    <source>
        <dbReference type="EMBL" id="MFD2066193.1"/>
    </source>
</evidence>
<protein>
    <submittedName>
        <fullName evidence="4">GNAT family N-acetyltransferase</fullName>
        <ecNumber evidence="4">2.3.1.-</ecNumber>
    </submittedName>
</protein>
<dbReference type="PROSITE" id="PS51186">
    <property type="entry name" value="GNAT"/>
    <property type="match status" value="2"/>
</dbReference>
<gene>
    <name evidence="4" type="ORF">ACFSKU_04810</name>
</gene>
<dbReference type="PANTHER" id="PTHR43420:SF44">
    <property type="entry name" value="ACETYLTRANSFERASE YPEA"/>
    <property type="match status" value="1"/>
</dbReference>
<dbReference type="Pfam" id="PF13508">
    <property type="entry name" value="Acetyltransf_7"/>
    <property type="match status" value="1"/>
</dbReference>
<dbReference type="EC" id="2.3.1.-" evidence="4"/>
<evidence type="ECO:0000256" key="2">
    <source>
        <dbReference type="ARBA" id="ARBA00023315"/>
    </source>
</evidence>
<feature type="domain" description="N-acetyltransferase" evidence="3">
    <location>
        <begin position="4"/>
        <end position="158"/>
    </location>
</feature>
<keyword evidence="5" id="KW-1185">Reference proteome</keyword>
<dbReference type="EMBL" id="JBHUHV010000017">
    <property type="protein sequence ID" value="MFD2066193.1"/>
    <property type="molecule type" value="Genomic_DNA"/>
</dbReference>
<evidence type="ECO:0000313" key="5">
    <source>
        <dbReference type="Proteomes" id="UP001597369"/>
    </source>
</evidence>
<keyword evidence="2 4" id="KW-0012">Acyltransferase</keyword>
<evidence type="ECO:0000256" key="1">
    <source>
        <dbReference type="ARBA" id="ARBA00022679"/>
    </source>
</evidence>
<dbReference type="Pfam" id="PF00583">
    <property type="entry name" value="Acetyltransf_1"/>
    <property type="match status" value="1"/>
</dbReference>
<reference evidence="5" key="1">
    <citation type="journal article" date="2019" name="Int. J. Syst. Evol. Microbiol.">
        <title>The Global Catalogue of Microorganisms (GCM) 10K type strain sequencing project: providing services to taxonomists for standard genome sequencing and annotation.</title>
        <authorList>
            <consortium name="The Broad Institute Genomics Platform"/>
            <consortium name="The Broad Institute Genome Sequencing Center for Infectious Disease"/>
            <person name="Wu L."/>
            <person name="Ma J."/>
        </authorList>
    </citation>
    <scope>NUCLEOTIDE SEQUENCE [LARGE SCALE GENOMIC DNA]</scope>
    <source>
        <strain evidence="5">JCM 16545</strain>
    </source>
</reference>
<keyword evidence="1 4" id="KW-0808">Transferase</keyword>
<evidence type="ECO:0000259" key="3">
    <source>
        <dbReference type="PROSITE" id="PS51186"/>
    </source>
</evidence>
<dbReference type="PANTHER" id="PTHR43420">
    <property type="entry name" value="ACETYLTRANSFERASE"/>
    <property type="match status" value="1"/>
</dbReference>
<dbReference type="CDD" id="cd04301">
    <property type="entry name" value="NAT_SF"/>
    <property type="match status" value="1"/>
</dbReference>
<dbReference type="GO" id="GO:0016746">
    <property type="term" value="F:acyltransferase activity"/>
    <property type="evidence" value="ECO:0007669"/>
    <property type="project" value="UniProtKB-KW"/>
</dbReference>
<accession>A0ABW4WVH0</accession>
<feature type="domain" description="N-acetyltransferase" evidence="3">
    <location>
        <begin position="161"/>
        <end position="289"/>
    </location>
</feature>
<proteinExistence type="predicted"/>
<dbReference type="InterPro" id="IPR000182">
    <property type="entry name" value="GNAT_dom"/>
</dbReference>